<protein>
    <submittedName>
        <fullName evidence="2">Uncharacterized protein</fullName>
    </submittedName>
</protein>
<accession>A0A392SLM7</accession>
<dbReference type="AlphaFoldDB" id="A0A392SLM7"/>
<organism evidence="2 3">
    <name type="scientific">Trifolium medium</name>
    <dbReference type="NCBI Taxonomy" id="97028"/>
    <lineage>
        <taxon>Eukaryota</taxon>
        <taxon>Viridiplantae</taxon>
        <taxon>Streptophyta</taxon>
        <taxon>Embryophyta</taxon>
        <taxon>Tracheophyta</taxon>
        <taxon>Spermatophyta</taxon>
        <taxon>Magnoliopsida</taxon>
        <taxon>eudicotyledons</taxon>
        <taxon>Gunneridae</taxon>
        <taxon>Pentapetalae</taxon>
        <taxon>rosids</taxon>
        <taxon>fabids</taxon>
        <taxon>Fabales</taxon>
        <taxon>Fabaceae</taxon>
        <taxon>Papilionoideae</taxon>
        <taxon>50 kb inversion clade</taxon>
        <taxon>NPAAA clade</taxon>
        <taxon>Hologalegina</taxon>
        <taxon>IRL clade</taxon>
        <taxon>Trifolieae</taxon>
        <taxon>Trifolium</taxon>
    </lineage>
</organism>
<evidence type="ECO:0000313" key="3">
    <source>
        <dbReference type="Proteomes" id="UP000265520"/>
    </source>
</evidence>
<sequence length="74" mass="8441">MKTYPRRAPRSLSNHALRLLKCTIEARREAVDKGKGETYDKTGTSTLERSTKVQPGNLKQSSRRKDGHEDSQNR</sequence>
<keyword evidence="3" id="KW-1185">Reference proteome</keyword>
<feature type="non-terminal residue" evidence="2">
    <location>
        <position position="74"/>
    </location>
</feature>
<feature type="compositionally biased region" description="Basic and acidic residues" evidence="1">
    <location>
        <begin position="30"/>
        <end position="40"/>
    </location>
</feature>
<comment type="caution">
    <text evidence="2">The sequence shown here is derived from an EMBL/GenBank/DDBJ whole genome shotgun (WGS) entry which is preliminary data.</text>
</comment>
<feature type="region of interest" description="Disordered" evidence="1">
    <location>
        <begin position="30"/>
        <end position="74"/>
    </location>
</feature>
<name>A0A392SLM7_9FABA</name>
<evidence type="ECO:0000256" key="1">
    <source>
        <dbReference type="SAM" id="MobiDB-lite"/>
    </source>
</evidence>
<dbReference type="Proteomes" id="UP000265520">
    <property type="component" value="Unassembled WGS sequence"/>
</dbReference>
<feature type="compositionally biased region" description="Basic and acidic residues" evidence="1">
    <location>
        <begin position="63"/>
        <end position="74"/>
    </location>
</feature>
<evidence type="ECO:0000313" key="2">
    <source>
        <dbReference type="EMBL" id="MCI49798.1"/>
    </source>
</evidence>
<dbReference type="EMBL" id="LXQA010406978">
    <property type="protein sequence ID" value="MCI49798.1"/>
    <property type="molecule type" value="Genomic_DNA"/>
</dbReference>
<reference evidence="2 3" key="1">
    <citation type="journal article" date="2018" name="Front. Plant Sci.">
        <title>Red Clover (Trifolium pratense) and Zigzag Clover (T. medium) - A Picture of Genomic Similarities and Differences.</title>
        <authorList>
            <person name="Dluhosova J."/>
            <person name="Istvanek J."/>
            <person name="Nedelnik J."/>
            <person name="Repkova J."/>
        </authorList>
    </citation>
    <scope>NUCLEOTIDE SEQUENCE [LARGE SCALE GENOMIC DNA]</scope>
    <source>
        <strain evidence="3">cv. 10/8</strain>
        <tissue evidence="2">Leaf</tissue>
    </source>
</reference>
<proteinExistence type="predicted"/>
<feature type="compositionally biased region" description="Polar residues" evidence="1">
    <location>
        <begin position="41"/>
        <end position="60"/>
    </location>
</feature>